<evidence type="ECO:0000313" key="2">
    <source>
        <dbReference type="EMBL" id="AWN43820.1"/>
    </source>
</evidence>
<feature type="region of interest" description="Disordered" evidence="1">
    <location>
        <begin position="20"/>
        <end position="84"/>
    </location>
</feature>
<reference evidence="3" key="1">
    <citation type="submission" date="2018-05" db="EMBL/GenBank/DDBJ databases">
        <title>Complete Genome Sequence of Methylobacterium sp. 17SD2-17.</title>
        <authorList>
            <person name="Srinivasan S."/>
        </authorList>
    </citation>
    <scope>NUCLEOTIDE SEQUENCE [LARGE SCALE GENOMIC DNA]</scope>
    <source>
        <strain evidence="3">17SD2-17</strain>
    </source>
</reference>
<dbReference type="EMBL" id="CP029550">
    <property type="protein sequence ID" value="AWN43820.1"/>
    <property type="molecule type" value="Genomic_DNA"/>
</dbReference>
<organism evidence="2 3">
    <name type="scientific">Methylobacterium durans</name>
    <dbReference type="NCBI Taxonomy" id="2202825"/>
    <lineage>
        <taxon>Bacteria</taxon>
        <taxon>Pseudomonadati</taxon>
        <taxon>Pseudomonadota</taxon>
        <taxon>Alphaproteobacteria</taxon>
        <taxon>Hyphomicrobiales</taxon>
        <taxon>Methylobacteriaceae</taxon>
        <taxon>Methylobacterium</taxon>
    </lineage>
</organism>
<dbReference type="AlphaFoldDB" id="A0A2U8WEB4"/>
<gene>
    <name evidence="2" type="ORF">DK389_28990</name>
</gene>
<dbReference type="KEGG" id="mets:DK389_28990"/>
<accession>A0A2U8WEB4</accession>
<dbReference type="Proteomes" id="UP000245926">
    <property type="component" value="Chromosome"/>
</dbReference>
<keyword evidence="3" id="KW-1185">Reference proteome</keyword>
<proteinExistence type="predicted"/>
<protein>
    <submittedName>
        <fullName evidence="2">Uncharacterized protein</fullName>
    </submittedName>
</protein>
<feature type="compositionally biased region" description="Basic and acidic residues" evidence="1">
    <location>
        <begin position="20"/>
        <end position="36"/>
    </location>
</feature>
<name>A0A2U8WEB4_9HYPH</name>
<evidence type="ECO:0000313" key="3">
    <source>
        <dbReference type="Proteomes" id="UP000245926"/>
    </source>
</evidence>
<evidence type="ECO:0000256" key="1">
    <source>
        <dbReference type="SAM" id="MobiDB-lite"/>
    </source>
</evidence>
<sequence>MVAKRCWDRVRRAIEEYTSRFDDSRRRRSAGDDAAHARRGTAAPDAHPADPDHLPAILRYRTGDRFKSPSRGMTAMEKAISSAK</sequence>